<evidence type="ECO:0000313" key="1">
    <source>
        <dbReference type="EMBL" id="MCK2219264.1"/>
    </source>
</evidence>
<dbReference type="RefSeq" id="WP_242376722.1">
    <property type="nucleotide sequence ID" value="NZ_JAKRKC020000002.1"/>
</dbReference>
<reference evidence="1 2" key="1">
    <citation type="submission" date="2022-04" db="EMBL/GenBank/DDBJ databases">
        <title>Genome draft of Actinomadura sp. ATCC 31491.</title>
        <authorList>
            <person name="Shi X."/>
            <person name="Du Y."/>
        </authorList>
    </citation>
    <scope>NUCLEOTIDE SEQUENCE [LARGE SCALE GENOMIC DNA]</scope>
    <source>
        <strain evidence="1 2">ATCC 31491</strain>
    </source>
</reference>
<protein>
    <submittedName>
        <fullName evidence="1">Glycoside hydrolase</fullName>
    </submittedName>
</protein>
<dbReference type="InterPro" id="IPR036278">
    <property type="entry name" value="Sialidase_sf"/>
</dbReference>
<proteinExistence type="predicted"/>
<organism evidence="1 2">
    <name type="scientific">Actinomadura luzonensis</name>
    <dbReference type="NCBI Taxonomy" id="2805427"/>
    <lineage>
        <taxon>Bacteria</taxon>
        <taxon>Bacillati</taxon>
        <taxon>Actinomycetota</taxon>
        <taxon>Actinomycetes</taxon>
        <taxon>Streptosporangiales</taxon>
        <taxon>Thermomonosporaceae</taxon>
        <taxon>Actinomadura</taxon>
    </lineage>
</organism>
<dbReference type="Proteomes" id="UP001317259">
    <property type="component" value="Unassembled WGS sequence"/>
</dbReference>
<evidence type="ECO:0000313" key="2">
    <source>
        <dbReference type="Proteomes" id="UP001317259"/>
    </source>
</evidence>
<dbReference type="GO" id="GO:0016787">
    <property type="term" value="F:hydrolase activity"/>
    <property type="evidence" value="ECO:0007669"/>
    <property type="project" value="UniProtKB-KW"/>
</dbReference>
<name>A0ABT0G3S8_9ACTN</name>
<comment type="caution">
    <text evidence="1">The sequence shown here is derived from an EMBL/GenBank/DDBJ whole genome shotgun (WGS) entry which is preliminary data.</text>
</comment>
<dbReference type="SUPFAM" id="SSF50939">
    <property type="entry name" value="Sialidases"/>
    <property type="match status" value="1"/>
</dbReference>
<dbReference type="Gene3D" id="2.120.10.10">
    <property type="match status" value="2"/>
</dbReference>
<keyword evidence="1" id="KW-0378">Hydrolase</keyword>
<sequence length="498" mass="50522">MPVPLPLLLALLLALVPFRPLLPPASASAPGAADVPLTALGADPYVNATSRHATQTGPDTYQWGDTVVTAQQSGRFFDGGASGIAYAVSGDGGRTWESGALPGITVFGGGPYQRVSDPSVAYDAWHGVWLIASLAITDTGGITGAAVLASRSADGGRTWDAPVQVAVPPQEAGRDADLDKPWIACDDTPASPFHGRCHVAFADLAADGAISMARSSDGGLTWTATGTPASGTGAQPVVRPDGSVVVPYLGRDGAIRAFRSRDGGATWGGDTLVTAVQRHLVAGGVRALPLPSAEADAAGTVYVAWHDCRFQYLCGGNDVVLAASADGGRWGPVVRVTSDAGDHFVPGLGVDRASSGGTARLAVAYYRYPDAACAAPACRLTVAYTSSANGGRTWSPPLELRGPMDPAWLPGTGQGWTAGDYISTSVVPGGNAFPAFAAAVAPPAGVSDVRGHDVRAYDVRAYTVTGGLPITGGGPATLSLEVPVATGEPPLTGPLPVR</sequence>
<dbReference type="CDD" id="cd15482">
    <property type="entry name" value="Sialidase_non-viral"/>
    <property type="match status" value="2"/>
</dbReference>
<keyword evidence="2" id="KW-1185">Reference proteome</keyword>
<gene>
    <name evidence="1" type="ORF">MF672_036535</name>
</gene>
<accession>A0ABT0G3S8</accession>
<dbReference type="EMBL" id="JAKRKC020000002">
    <property type="protein sequence ID" value="MCK2219264.1"/>
    <property type="molecule type" value="Genomic_DNA"/>
</dbReference>